<evidence type="ECO:0000256" key="12">
    <source>
        <dbReference type="SAM" id="Phobius"/>
    </source>
</evidence>
<feature type="domain" description="ABC transporter" evidence="13">
    <location>
        <begin position="98"/>
        <end position="338"/>
    </location>
</feature>
<dbReference type="InterPro" id="IPR013525">
    <property type="entry name" value="ABC2_TM"/>
</dbReference>
<dbReference type="CDD" id="cd03213">
    <property type="entry name" value="ABCG_EPDR"/>
    <property type="match status" value="1"/>
</dbReference>
<dbReference type="InterPro" id="IPR027417">
    <property type="entry name" value="P-loop_NTPase"/>
</dbReference>
<keyword evidence="4" id="KW-0150">Chloroplast</keyword>
<feature type="region of interest" description="Disordered" evidence="11">
    <location>
        <begin position="1"/>
        <end position="36"/>
    </location>
</feature>
<dbReference type="PANTHER" id="PTHR48042:SF11">
    <property type="entry name" value="ABC TRANSPORTER G FAMILY MEMBER 11"/>
    <property type="match status" value="1"/>
</dbReference>
<feature type="transmembrane region" description="Helical" evidence="12">
    <location>
        <begin position="585"/>
        <end position="608"/>
    </location>
</feature>
<comment type="similarity">
    <text evidence="2">Belongs to the ABC transporter superfamily. ABCG family. Eye pigment precursor importer (TC 3.A.1.204) subfamily.</text>
</comment>
<dbReference type="GO" id="GO:0016020">
    <property type="term" value="C:membrane"/>
    <property type="evidence" value="ECO:0007669"/>
    <property type="project" value="UniProtKB-SubCell"/>
</dbReference>
<evidence type="ECO:0000313" key="14">
    <source>
        <dbReference type="EMBL" id="KAI5084181.1"/>
    </source>
</evidence>
<proteinExistence type="inferred from homology"/>
<dbReference type="SUPFAM" id="SSF52540">
    <property type="entry name" value="P-loop containing nucleoside triphosphate hydrolases"/>
    <property type="match status" value="1"/>
</dbReference>
<dbReference type="OrthoDB" id="66620at2759"/>
<evidence type="ECO:0000256" key="6">
    <source>
        <dbReference type="ARBA" id="ARBA00022692"/>
    </source>
</evidence>
<dbReference type="Pfam" id="PF00005">
    <property type="entry name" value="ABC_tran"/>
    <property type="match status" value="1"/>
</dbReference>
<name>A0A9D4VCV2_ADICA</name>
<feature type="region of interest" description="Disordered" evidence="11">
    <location>
        <begin position="718"/>
        <end position="738"/>
    </location>
</feature>
<dbReference type="GO" id="GO:0005524">
    <property type="term" value="F:ATP binding"/>
    <property type="evidence" value="ECO:0007669"/>
    <property type="project" value="UniProtKB-KW"/>
</dbReference>
<dbReference type="SMART" id="SM00382">
    <property type="entry name" value="AAA"/>
    <property type="match status" value="1"/>
</dbReference>
<evidence type="ECO:0000256" key="9">
    <source>
        <dbReference type="ARBA" id="ARBA00022989"/>
    </source>
</evidence>
<evidence type="ECO:0000256" key="8">
    <source>
        <dbReference type="ARBA" id="ARBA00022840"/>
    </source>
</evidence>
<accession>A0A9D4VCV2</accession>
<feature type="transmembrane region" description="Helical" evidence="12">
    <location>
        <begin position="532"/>
        <end position="550"/>
    </location>
</feature>
<evidence type="ECO:0000313" key="15">
    <source>
        <dbReference type="Proteomes" id="UP000886520"/>
    </source>
</evidence>
<dbReference type="AlphaFoldDB" id="A0A9D4VCV2"/>
<feature type="transmembrane region" description="Helical" evidence="12">
    <location>
        <begin position="475"/>
        <end position="497"/>
    </location>
</feature>
<protein>
    <recommendedName>
        <fullName evidence="13">ABC transporter domain-containing protein</fullName>
    </recommendedName>
</protein>
<evidence type="ECO:0000256" key="4">
    <source>
        <dbReference type="ARBA" id="ARBA00022528"/>
    </source>
</evidence>
<evidence type="ECO:0000256" key="5">
    <source>
        <dbReference type="ARBA" id="ARBA00022553"/>
    </source>
</evidence>
<dbReference type="GO" id="GO:0009651">
    <property type="term" value="P:response to salt stress"/>
    <property type="evidence" value="ECO:0007669"/>
    <property type="project" value="UniProtKB-ARBA"/>
</dbReference>
<dbReference type="InterPro" id="IPR052215">
    <property type="entry name" value="Plant_ABCG"/>
</dbReference>
<dbReference type="PROSITE" id="PS00211">
    <property type="entry name" value="ABC_TRANSPORTER_1"/>
    <property type="match status" value="1"/>
</dbReference>
<keyword evidence="9 12" id="KW-1133">Transmembrane helix</keyword>
<dbReference type="Pfam" id="PF01061">
    <property type="entry name" value="ABC2_membrane"/>
    <property type="match status" value="1"/>
</dbReference>
<keyword evidence="4" id="KW-0934">Plastid</keyword>
<dbReference type="Proteomes" id="UP000886520">
    <property type="component" value="Chromosome 1"/>
</dbReference>
<dbReference type="PROSITE" id="PS50893">
    <property type="entry name" value="ABC_TRANSPORTER_2"/>
    <property type="match status" value="1"/>
</dbReference>
<keyword evidence="15" id="KW-1185">Reference proteome</keyword>
<dbReference type="Gene3D" id="3.40.50.300">
    <property type="entry name" value="P-loop containing nucleotide triphosphate hydrolases"/>
    <property type="match status" value="1"/>
</dbReference>
<dbReference type="GO" id="GO:0016887">
    <property type="term" value="F:ATP hydrolysis activity"/>
    <property type="evidence" value="ECO:0007669"/>
    <property type="project" value="InterPro"/>
</dbReference>
<comment type="caution">
    <text evidence="14">The sequence shown here is derived from an EMBL/GenBank/DDBJ whole genome shotgun (WGS) entry which is preliminary data.</text>
</comment>
<dbReference type="Pfam" id="PF19055">
    <property type="entry name" value="ABC2_membrane_7"/>
    <property type="match status" value="1"/>
</dbReference>
<evidence type="ECO:0000256" key="10">
    <source>
        <dbReference type="ARBA" id="ARBA00023136"/>
    </source>
</evidence>
<keyword evidence="10 12" id="KW-0472">Membrane</keyword>
<dbReference type="PANTHER" id="PTHR48042">
    <property type="entry name" value="ABC TRANSPORTER G FAMILY MEMBER 11"/>
    <property type="match status" value="1"/>
</dbReference>
<dbReference type="EMBL" id="JABFUD020000001">
    <property type="protein sequence ID" value="KAI5084181.1"/>
    <property type="molecule type" value="Genomic_DNA"/>
</dbReference>
<keyword evidence="7" id="KW-0547">Nucleotide-binding</keyword>
<dbReference type="InterPro" id="IPR003439">
    <property type="entry name" value="ABC_transporter-like_ATP-bd"/>
</dbReference>
<dbReference type="InterPro" id="IPR017871">
    <property type="entry name" value="ABC_transporter-like_CS"/>
</dbReference>
<feature type="transmembrane region" description="Helical" evidence="12">
    <location>
        <begin position="447"/>
        <end position="468"/>
    </location>
</feature>
<evidence type="ECO:0000256" key="3">
    <source>
        <dbReference type="ARBA" id="ARBA00022448"/>
    </source>
</evidence>
<evidence type="ECO:0000256" key="1">
    <source>
        <dbReference type="ARBA" id="ARBA00004141"/>
    </source>
</evidence>
<feature type="transmembrane region" description="Helical" evidence="12">
    <location>
        <begin position="674"/>
        <end position="695"/>
    </location>
</feature>
<keyword evidence="8" id="KW-0067">ATP-binding</keyword>
<reference evidence="14" key="1">
    <citation type="submission" date="2021-01" db="EMBL/GenBank/DDBJ databases">
        <title>Adiantum capillus-veneris genome.</title>
        <authorList>
            <person name="Fang Y."/>
            <person name="Liao Q."/>
        </authorList>
    </citation>
    <scope>NUCLEOTIDE SEQUENCE</scope>
    <source>
        <strain evidence="14">H3</strain>
        <tissue evidence="14">Leaf</tissue>
    </source>
</reference>
<comment type="subcellular location">
    <subcellularLocation>
        <location evidence="1">Membrane</location>
        <topology evidence="1">Multi-pass membrane protein</topology>
    </subcellularLocation>
</comment>
<feature type="transmembrane region" description="Helical" evidence="12">
    <location>
        <begin position="557"/>
        <end position="579"/>
    </location>
</feature>
<keyword evidence="3" id="KW-0813">Transport</keyword>
<dbReference type="FunFam" id="3.40.50.300:FF:000504">
    <property type="entry name" value="ABC transporter G family member 11"/>
    <property type="match status" value="1"/>
</dbReference>
<evidence type="ECO:0000256" key="2">
    <source>
        <dbReference type="ARBA" id="ARBA00005814"/>
    </source>
</evidence>
<evidence type="ECO:0000256" key="11">
    <source>
        <dbReference type="SAM" id="MobiDB-lite"/>
    </source>
</evidence>
<keyword evidence="6 12" id="KW-0812">Transmembrane</keyword>
<organism evidence="14 15">
    <name type="scientific">Adiantum capillus-veneris</name>
    <name type="common">Maidenhair fern</name>
    <dbReference type="NCBI Taxonomy" id="13818"/>
    <lineage>
        <taxon>Eukaryota</taxon>
        <taxon>Viridiplantae</taxon>
        <taxon>Streptophyta</taxon>
        <taxon>Embryophyta</taxon>
        <taxon>Tracheophyta</taxon>
        <taxon>Polypodiopsida</taxon>
        <taxon>Polypodiidae</taxon>
        <taxon>Polypodiales</taxon>
        <taxon>Pteridineae</taxon>
        <taxon>Pteridaceae</taxon>
        <taxon>Vittarioideae</taxon>
        <taxon>Adiantum</taxon>
    </lineage>
</organism>
<evidence type="ECO:0000256" key="7">
    <source>
        <dbReference type="ARBA" id="ARBA00022741"/>
    </source>
</evidence>
<keyword evidence="5" id="KW-0597">Phosphoprotein</keyword>
<sequence length="738" mass="82287">MGVALSKKARSKEGQDEEEEEAAQQTRKAVEHGRCGGRAGAAATQIAMDIQHEPNMFTNVKLMQGAGGLSPLSESLWKMTTDTQALGDVSARLAWKDLTVQVVSRRGGRPPHTVLHSLTGYAEPGQLMAIMGPSGSGKSTLLDTLAGRLASNAMQSGTVLLNGRRRKLCYGTAAYVTQDDNLIGTLTVRESIRYSAELRLPDRMERREKGAIVESVIREMGLKECANTTVGNWHLRGISGGEKRRVSIAIEILMRPRLLFLDEPTSGLDSASAFFVVQTIRTLARDGRTVIASIHQPSSEVFELFDNLFLLSAGHTIYFGDTFEACNFFANAGFPCPAMRNPSDHFLRCINSDFDRVKATIRGSFRIREHESFDPLDKVTTAQVVSVLLQAYQTSEYAMQAAAKFHEFSQHEGTVLESSGSQASFWKQMTTLTRRSFTNMSRDVGYYWLRVIMYVLVSICVSTIYLNVGTSYEAILARGSCASFIFGFLTFMAIGGFPSFVEDMKVFIRERLNGHYGVFAFVMGNTLSSMPFLFLIAILSATICYFMVGLHPGFLHYLYFTLILYGSLLVVEGLMMVIASLVPNFLMGIVTGAGIQGIFMLVAGYFRLLNDLPKPIWRYPLSYLSFDYWALQGQFKNDLLGMEFDNQAFAFPPKITGKYILEHFYQISTQRNKWFDLAMIVVMVITYRLLFLGAIKVKESIIPQVMAKLTHRSLQMATSIPEPPSPLTPSPIKELRRM</sequence>
<gene>
    <name evidence="14" type="ORF">GOP47_0000350</name>
</gene>
<dbReference type="InterPro" id="IPR003593">
    <property type="entry name" value="AAA+_ATPase"/>
</dbReference>
<dbReference type="GO" id="GO:0140359">
    <property type="term" value="F:ABC-type transporter activity"/>
    <property type="evidence" value="ECO:0007669"/>
    <property type="project" value="InterPro"/>
</dbReference>
<evidence type="ECO:0000259" key="13">
    <source>
        <dbReference type="PROSITE" id="PS50893"/>
    </source>
</evidence>
<dbReference type="InterPro" id="IPR043926">
    <property type="entry name" value="ABCG_dom"/>
</dbReference>